<accession>A0A1Y5T9V0</accession>
<proteinExistence type="inferred from homology"/>
<gene>
    <name evidence="9" type="ORF">AQS8620_02624</name>
</gene>
<comment type="similarity">
    <text evidence="2 8">Belongs to the 4-toluene sulfonate uptake permease (TSUP) (TC 2.A.102) family.</text>
</comment>
<keyword evidence="3" id="KW-0813">Transport</keyword>
<comment type="subcellular location">
    <subcellularLocation>
        <location evidence="1 8">Cell membrane</location>
        <topology evidence="1 8">Multi-pass membrane protein</topology>
    </subcellularLocation>
</comment>
<reference evidence="9 10" key="1">
    <citation type="submission" date="2017-03" db="EMBL/GenBank/DDBJ databases">
        <authorList>
            <person name="Afonso C.L."/>
            <person name="Miller P.J."/>
            <person name="Scott M.A."/>
            <person name="Spackman E."/>
            <person name="Goraichik I."/>
            <person name="Dimitrov K.M."/>
            <person name="Suarez D.L."/>
            <person name="Swayne D.E."/>
        </authorList>
    </citation>
    <scope>NUCLEOTIDE SEQUENCE [LARGE SCALE GENOMIC DNA]</scope>
    <source>
        <strain evidence="9 10">CECT 8620</strain>
    </source>
</reference>
<keyword evidence="7 8" id="KW-0472">Membrane</keyword>
<evidence type="ECO:0000313" key="10">
    <source>
        <dbReference type="Proteomes" id="UP000193862"/>
    </source>
</evidence>
<feature type="transmembrane region" description="Helical" evidence="8">
    <location>
        <begin position="195"/>
        <end position="213"/>
    </location>
</feature>
<feature type="transmembrane region" description="Helical" evidence="8">
    <location>
        <begin position="225"/>
        <end position="243"/>
    </location>
</feature>
<evidence type="ECO:0000256" key="4">
    <source>
        <dbReference type="ARBA" id="ARBA00022475"/>
    </source>
</evidence>
<feature type="transmembrane region" description="Helical" evidence="8">
    <location>
        <begin position="70"/>
        <end position="87"/>
    </location>
</feature>
<name>A0A1Y5T9V0_9RHOB</name>
<protein>
    <recommendedName>
        <fullName evidence="8">Probable membrane transporter protein</fullName>
    </recommendedName>
</protein>
<evidence type="ECO:0000256" key="5">
    <source>
        <dbReference type="ARBA" id="ARBA00022692"/>
    </source>
</evidence>
<evidence type="ECO:0000256" key="7">
    <source>
        <dbReference type="ARBA" id="ARBA00023136"/>
    </source>
</evidence>
<keyword evidence="5 8" id="KW-0812">Transmembrane</keyword>
<feature type="transmembrane region" description="Helical" evidence="8">
    <location>
        <begin position="39"/>
        <end position="61"/>
    </location>
</feature>
<dbReference type="PANTHER" id="PTHR30269:SF37">
    <property type="entry name" value="MEMBRANE TRANSPORTER PROTEIN"/>
    <property type="match status" value="1"/>
</dbReference>
<keyword evidence="10" id="KW-1185">Reference proteome</keyword>
<evidence type="ECO:0000256" key="3">
    <source>
        <dbReference type="ARBA" id="ARBA00022448"/>
    </source>
</evidence>
<keyword evidence="6 8" id="KW-1133">Transmembrane helix</keyword>
<evidence type="ECO:0000256" key="8">
    <source>
        <dbReference type="RuleBase" id="RU363041"/>
    </source>
</evidence>
<dbReference type="Proteomes" id="UP000193862">
    <property type="component" value="Unassembled WGS sequence"/>
</dbReference>
<sequence>MSEVILLLAIAAFIVGMSKGGLASAGTLAVPLVALAMDPLTAAALLLPVYLVSDAVGVWLYRREYSLPNLKLLIPAGFVGVIIATLLEPVLPVALFTLATGLIGLSYLFRDWVLPRLRRSETPPAPMGRAAGMFWGTVTGITSFISHSGAPPFQTYVLPQRLPKMVFAGTTTICFAAINLAKVPAYWGLGLMNGLNWPLIGALSIAAIAGTFAGRWLSKILPDHIYLAAIKVFLLLLSIELTWKGLSGLL</sequence>
<dbReference type="GO" id="GO:0005886">
    <property type="term" value="C:plasma membrane"/>
    <property type="evidence" value="ECO:0007669"/>
    <property type="project" value="UniProtKB-SubCell"/>
</dbReference>
<organism evidence="9 10">
    <name type="scientific">Aquimixticola soesokkakensis</name>
    <dbReference type="NCBI Taxonomy" id="1519096"/>
    <lineage>
        <taxon>Bacteria</taxon>
        <taxon>Pseudomonadati</taxon>
        <taxon>Pseudomonadota</taxon>
        <taxon>Alphaproteobacteria</taxon>
        <taxon>Rhodobacterales</taxon>
        <taxon>Paracoccaceae</taxon>
        <taxon>Aquimixticola</taxon>
    </lineage>
</organism>
<keyword evidence="4 8" id="KW-1003">Cell membrane</keyword>
<evidence type="ECO:0000313" key="9">
    <source>
        <dbReference type="EMBL" id="SLN59091.1"/>
    </source>
</evidence>
<feature type="transmembrane region" description="Helical" evidence="8">
    <location>
        <begin position="166"/>
        <end position="189"/>
    </location>
</feature>
<dbReference type="EMBL" id="FWFS01000010">
    <property type="protein sequence ID" value="SLN59091.1"/>
    <property type="molecule type" value="Genomic_DNA"/>
</dbReference>
<dbReference type="AlphaFoldDB" id="A0A1Y5T9V0"/>
<dbReference type="Pfam" id="PF01925">
    <property type="entry name" value="TauE"/>
    <property type="match status" value="1"/>
</dbReference>
<dbReference type="InterPro" id="IPR002781">
    <property type="entry name" value="TM_pro_TauE-like"/>
</dbReference>
<dbReference type="PANTHER" id="PTHR30269">
    <property type="entry name" value="TRANSMEMBRANE PROTEIN YFCA"/>
    <property type="match status" value="1"/>
</dbReference>
<evidence type="ECO:0000256" key="6">
    <source>
        <dbReference type="ARBA" id="ARBA00022989"/>
    </source>
</evidence>
<dbReference type="OrthoDB" id="7028171at2"/>
<evidence type="ECO:0000256" key="1">
    <source>
        <dbReference type="ARBA" id="ARBA00004651"/>
    </source>
</evidence>
<dbReference type="InterPro" id="IPR052017">
    <property type="entry name" value="TSUP"/>
</dbReference>
<feature type="transmembrane region" description="Helical" evidence="8">
    <location>
        <begin position="93"/>
        <end position="109"/>
    </location>
</feature>
<evidence type="ECO:0000256" key="2">
    <source>
        <dbReference type="ARBA" id="ARBA00009142"/>
    </source>
</evidence>
<dbReference type="RefSeq" id="WP_085837340.1">
    <property type="nucleotide sequence ID" value="NZ_FWFS01000010.1"/>
</dbReference>